<dbReference type="EMBL" id="CM000832">
    <property type="protein sequence ID" value="EET09584.1"/>
    <property type="molecule type" value="Genomic_DNA"/>
</dbReference>
<gene>
    <name evidence="1" type="ORF">BURPS1710A_1901</name>
</gene>
<dbReference type="Pfam" id="PF06892">
    <property type="entry name" value="Phage_CP76"/>
    <property type="match status" value="1"/>
</dbReference>
<evidence type="ECO:0000313" key="1">
    <source>
        <dbReference type="EMBL" id="EET09584.1"/>
    </source>
</evidence>
<dbReference type="Proteomes" id="UP000001812">
    <property type="component" value="Chromosome I"/>
</dbReference>
<dbReference type="GO" id="GO:0003677">
    <property type="term" value="F:DNA binding"/>
    <property type="evidence" value="ECO:0007669"/>
    <property type="project" value="InterPro"/>
</dbReference>
<evidence type="ECO:0000313" key="2">
    <source>
        <dbReference type="Proteomes" id="UP000001812"/>
    </source>
</evidence>
<dbReference type="InterPro" id="IPR009679">
    <property type="entry name" value="Phage_186_CII-like"/>
</dbReference>
<protein>
    <submittedName>
        <fullName evidence="1">Gp65</fullName>
    </submittedName>
</protein>
<organism evidence="1 2">
    <name type="scientific">Burkholderia pseudomallei 1710a</name>
    <dbReference type="NCBI Taxonomy" id="320371"/>
    <lineage>
        <taxon>Bacteria</taxon>
        <taxon>Pseudomonadati</taxon>
        <taxon>Pseudomonadota</taxon>
        <taxon>Betaproteobacteria</taxon>
        <taxon>Burkholderiales</taxon>
        <taxon>Burkholderiaceae</taxon>
        <taxon>Burkholderia</taxon>
        <taxon>pseudomallei group</taxon>
    </lineage>
</organism>
<sequence>MRMVRKHVCLEDRLNILDTAHAVAHNYPGGCESLAPRLGVSPAVLRSKVNPNTGTHKLTLQEAVRIGEVTDNDAILEAWAGERGYALVKLPSAVDCCDAAIVELMGKAWSTHGDVGQEIVKTLEDGRVERHEIERVDHRIFKHAQVLLDISARLRGMAE</sequence>
<name>A0A0E1WB03_BURPE</name>
<proteinExistence type="predicted"/>
<reference evidence="1 2" key="2">
    <citation type="submission" date="2009-05" db="EMBL/GenBank/DDBJ databases">
        <authorList>
            <person name="Harkins D.M."/>
            <person name="DeShazer D."/>
            <person name="Woods D.E."/>
            <person name="Brinkac L.M."/>
            <person name="Brown K.A."/>
            <person name="Hung G.C."/>
            <person name="Tuanyok A."/>
            <person name="Zhang B."/>
            <person name="Nierman W.C."/>
        </authorList>
    </citation>
    <scope>NUCLEOTIDE SEQUENCE [LARGE SCALE GENOMIC DNA]</scope>
    <source>
        <strain evidence="1 2">1710a</strain>
    </source>
</reference>
<reference evidence="2" key="1">
    <citation type="submission" date="2007-08" db="EMBL/GenBank/DDBJ databases">
        <title>Annotation of Burkholderia pseudomallei 1710a.</title>
        <authorList>
            <person name="Harkins D.M."/>
            <person name="DeShazer D."/>
            <person name="Woods D.E."/>
            <person name="Brinkac L.M."/>
            <person name="Brown K.A."/>
            <person name="Hung G.C."/>
            <person name="Tuanyok A."/>
            <person name="Zhang B."/>
            <person name="Nierman W.C."/>
        </authorList>
    </citation>
    <scope>NUCLEOTIDE SEQUENCE [LARGE SCALE GENOMIC DNA]</scope>
    <source>
        <strain evidence="2">1710a</strain>
    </source>
</reference>
<dbReference type="AlphaFoldDB" id="A0A0E1WB03"/>
<dbReference type="HOGENOM" id="CLU_126945_0_0_4"/>
<accession>A0A0E1WB03</accession>